<gene>
    <name evidence="2" type="ORF">NCTC11541_00286</name>
</gene>
<protein>
    <submittedName>
        <fullName evidence="2">Periplasmic protein</fullName>
    </submittedName>
</protein>
<evidence type="ECO:0000313" key="3">
    <source>
        <dbReference type="Proteomes" id="UP000278157"/>
    </source>
</evidence>
<sequence>MKKVILSSIAFCLLTSGLNAFSFKQDSLKIAFEGFKTADMVGVSGEFKEVKYSLGKDTKDISSYLKNAKATINPKSAFMGEDAEPITNNIVNVFFPSLLGQGDIKVVFQNLVEGDNKGIISAKVTLDKKSTVMPLSYTIKDGKFEAKGQLDLHSFKNGAKALKDLSDAAPGHGTISWPLVNVSFSADLAD</sequence>
<dbReference type="EMBL" id="LR134372">
    <property type="protein sequence ID" value="VEG84266.1"/>
    <property type="molecule type" value="Genomic_DNA"/>
</dbReference>
<reference evidence="2 3" key="1">
    <citation type="submission" date="2018-12" db="EMBL/GenBank/DDBJ databases">
        <authorList>
            <consortium name="Pathogen Informatics"/>
        </authorList>
    </citation>
    <scope>NUCLEOTIDE SEQUENCE [LARGE SCALE GENOMIC DNA]</scope>
    <source>
        <strain evidence="2 3">NCTC11541</strain>
    </source>
</reference>
<dbReference type="RefSeq" id="WP_027303850.1">
    <property type="nucleotide sequence ID" value="NZ_CBCRZS010000010.1"/>
</dbReference>
<dbReference type="Proteomes" id="UP000278157">
    <property type="component" value="Chromosome"/>
</dbReference>
<evidence type="ECO:0000256" key="1">
    <source>
        <dbReference type="SAM" id="SignalP"/>
    </source>
</evidence>
<name>A0A448KLI2_CAMUP</name>
<feature type="signal peptide" evidence="1">
    <location>
        <begin position="1"/>
        <end position="20"/>
    </location>
</feature>
<keyword evidence="1" id="KW-0732">Signal</keyword>
<evidence type="ECO:0000313" key="2">
    <source>
        <dbReference type="EMBL" id="VEG84266.1"/>
    </source>
</evidence>
<organism evidence="2 3">
    <name type="scientific">Campylobacter upsaliensis</name>
    <dbReference type="NCBI Taxonomy" id="28080"/>
    <lineage>
        <taxon>Bacteria</taxon>
        <taxon>Pseudomonadati</taxon>
        <taxon>Campylobacterota</taxon>
        <taxon>Epsilonproteobacteria</taxon>
        <taxon>Campylobacterales</taxon>
        <taxon>Campylobacteraceae</taxon>
        <taxon>Campylobacter</taxon>
    </lineage>
</organism>
<dbReference type="AlphaFoldDB" id="A0A448KLI2"/>
<feature type="chain" id="PRO_5018982915" evidence="1">
    <location>
        <begin position="21"/>
        <end position="190"/>
    </location>
</feature>
<accession>A0A448KLI2</accession>
<proteinExistence type="predicted"/>
<dbReference type="OrthoDB" id="5292899at2"/>